<sequence length="876" mass="97930">MARLLSSRLFAGQQAAKAVESEIQQSALYEHDFKVVSKLLKMSNSQLQQFVRASWLSATRETATEAHADFVTSIVKPCLKVNVMGIPEEMSDIVGRFTAIIRSGRAQEQDLASFKIAAAAMQGKLESHPLLHGISLQCLRLVDKQEKGITTMKGRRTAESEAERLLIADAGQRLALACCNRKLAQEFGLNLRTYGNLLDDLLPKSVPASALALHFDGILQQNFEILDQRALRTTSEGICRFVLCFDATYLTPTLSQLKIHSQHGLVGGMFKTGAEGNCFISLEEEKLNISSVVKALNMLEMIAWDPCQKRKNPLSICSLPIEHNFSNVQGTNRSNWFMLDLLGRVLEKASGIVRALVFDQHSSQLFIRKVIHGQLQGMDPIELRALPWFGKLSYESLPACCLPRLPVRLCKEPVSGEYFWALPGVCFSTALAEGSLEAMTIPWSLSGLCIHNCMTALCLSGLVHRDLTMAERCENAVSGFVGMDLFKILADRKCKAMELPAGSCFYAGQTLSNAQSAALATIVGKLNKLKATPARQEAALTDSEFQTCCENGMKAALELASWCSKVPTEKLEKWYQDYCAVGFWDTENDALEEDELEMGDEELACEETAKNECTEFLDALQAETVEPSAFKVGDEQAESTEERHSETVDNDLAGVPDREQLEELMEKPAILEPFGSEQSRSGRKRRPLPGTLRHALANKGCRLNSIFRLYNERRIAQINHQQEEGFHNSRTSRLAKWREVAERARKDLQLPPGALETLKPGNIVLFHTPSRTSSVETGMILSVWRGVKMPKLICGDTPINSVVAFRAVQLQLESASEERLESTIWLQNKRYSLLTLQNDRKRVYESVWIYSWHSWSFFRVWVFRVADVGGSRTCWP</sequence>
<evidence type="ECO:0000313" key="3">
    <source>
        <dbReference type="Proteomes" id="UP001642484"/>
    </source>
</evidence>
<proteinExistence type="predicted"/>
<protein>
    <submittedName>
        <fullName evidence="2">Uncharacterized protein</fullName>
    </submittedName>
</protein>
<evidence type="ECO:0000256" key="1">
    <source>
        <dbReference type="SAM" id="MobiDB-lite"/>
    </source>
</evidence>
<evidence type="ECO:0000313" key="2">
    <source>
        <dbReference type="EMBL" id="CAK9024884.1"/>
    </source>
</evidence>
<keyword evidence="3" id="KW-1185">Reference proteome</keyword>
<comment type="caution">
    <text evidence="2">The sequence shown here is derived from an EMBL/GenBank/DDBJ whole genome shotgun (WGS) entry which is preliminary data.</text>
</comment>
<dbReference type="Proteomes" id="UP001642484">
    <property type="component" value="Unassembled WGS sequence"/>
</dbReference>
<accession>A0ABP0KDL1</accession>
<name>A0ABP0KDL1_9DINO</name>
<feature type="region of interest" description="Disordered" evidence="1">
    <location>
        <begin position="631"/>
        <end position="650"/>
    </location>
</feature>
<reference evidence="2 3" key="1">
    <citation type="submission" date="2024-02" db="EMBL/GenBank/DDBJ databases">
        <authorList>
            <person name="Chen Y."/>
            <person name="Shah S."/>
            <person name="Dougan E. K."/>
            <person name="Thang M."/>
            <person name="Chan C."/>
        </authorList>
    </citation>
    <scope>NUCLEOTIDE SEQUENCE [LARGE SCALE GENOMIC DNA]</scope>
</reference>
<gene>
    <name evidence="2" type="ORF">CCMP2556_LOCUS15804</name>
</gene>
<organism evidence="2 3">
    <name type="scientific">Durusdinium trenchii</name>
    <dbReference type="NCBI Taxonomy" id="1381693"/>
    <lineage>
        <taxon>Eukaryota</taxon>
        <taxon>Sar</taxon>
        <taxon>Alveolata</taxon>
        <taxon>Dinophyceae</taxon>
        <taxon>Suessiales</taxon>
        <taxon>Symbiodiniaceae</taxon>
        <taxon>Durusdinium</taxon>
    </lineage>
</organism>
<dbReference type="EMBL" id="CAXAMN010008369">
    <property type="protein sequence ID" value="CAK9024884.1"/>
    <property type="molecule type" value="Genomic_DNA"/>
</dbReference>